<accession>A0A182EEI1</accession>
<dbReference type="WBParaSite" id="nOo.2.0.1.t06488-RA">
    <property type="protein sequence ID" value="nOo.2.0.1.t06488-RA"/>
    <property type="gene ID" value="nOo.2.0.1.g06488"/>
</dbReference>
<evidence type="ECO:0000313" key="1">
    <source>
        <dbReference type="EMBL" id="VDK82626.1"/>
    </source>
</evidence>
<sequence length="340" mass="38711">MEQAQVKFVPVEKSTVRCSNEKRRKRKGEKEKKEDKKYSNILFSCVTVRQLRNLLNKMSLVENDANVKEENENLDIKTVDRGTVRQLVVNKTKQQKVMKRPRRKSAIENVIYSKTFPVASVSMGSFISDDLPSFQANSGNMAESCCSVTFCFISRHLRYELFYSTGLNSYKAGYKILQPAVQEYCSRESFVNNRYIAIPCNELDLTLGSYKTALIHVIRLHSDESSFWIYHLLDADRQFFQPRIRQIMLMSNSNFGYSASTGSSKSSLSTFAMNSTSMSLYSNHSDAYNFATPKYLPPVSSCMTQLDNTNNEVAPVSYSETAYSSLVSDSFMSCPIEQPQ</sequence>
<gene>
    <name evidence="1" type="ORF">NOO_LOCUS6488</name>
</gene>
<keyword evidence="2" id="KW-1185">Reference proteome</keyword>
<organism evidence="3">
    <name type="scientific">Onchocerca ochengi</name>
    <name type="common">Filarial nematode worm</name>
    <dbReference type="NCBI Taxonomy" id="42157"/>
    <lineage>
        <taxon>Eukaryota</taxon>
        <taxon>Metazoa</taxon>
        <taxon>Ecdysozoa</taxon>
        <taxon>Nematoda</taxon>
        <taxon>Chromadorea</taxon>
        <taxon>Rhabditida</taxon>
        <taxon>Spirurina</taxon>
        <taxon>Spiruromorpha</taxon>
        <taxon>Filarioidea</taxon>
        <taxon>Onchocercidae</taxon>
        <taxon>Onchocerca</taxon>
    </lineage>
</organism>
<dbReference type="Proteomes" id="UP000271087">
    <property type="component" value="Unassembled WGS sequence"/>
</dbReference>
<evidence type="ECO:0000313" key="3">
    <source>
        <dbReference type="WBParaSite" id="nOo.2.0.1.t06488-RA"/>
    </source>
</evidence>
<name>A0A182EEI1_ONCOC</name>
<reference evidence="3" key="1">
    <citation type="submission" date="2016-06" db="UniProtKB">
        <authorList>
            <consortium name="WormBaseParasite"/>
        </authorList>
    </citation>
    <scope>IDENTIFICATION</scope>
</reference>
<dbReference type="AlphaFoldDB" id="A0A182EEI1"/>
<proteinExistence type="predicted"/>
<protein>
    <submittedName>
        <fullName evidence="3">Ras-associating domain-containing protein</fullName>
    </submittedName>
</protein>
<reference evidence="1 2" key="2">
    <citation type="submission" date="2018-08" db="EMBL/GenBank/DDBJ databases">
        <authorList>
            <person name="Laetsch R D."/>
            <person name="Stevens L."/>
            <person name="Kumar S."/>
            <person name="Blaxter L. M."/>
        </authorList>
    </citation>
    <scope>NUCLEOTIDE SEQUENCE [LARGE SCALE GENOMIC DNA]</scope>
</reference>
<dbReference type="OrthoDB" id="5844099at2759"/>
<dbReference type="EMBL" id="UYRW01002032">
    <property type="protein sequence ID" value="VDK82626.1"/>
    <property type="molecule type" value="Genomic_DNA"/>
</dbReference>
<evidence type="ECO:0000313" key="2">
    <source>
        <dbReference type="Proteomes" id="UP000271087"/>
    </source>
</evidence>